<evidence type="ECO:0000256" key="3">
    <source>
        <dbReference type="ARBA" id="ARBA00022552"/>
    </source>
</evidence>
<evidence type="ECO:0000256" key="1">
    <source>
        <dbReference type="ARBA" id="ARBA00004604"/>
    </source>
</evidence>
<name>A0A5N5TB02_9CRUS</name>
<dbReference type="InterPro" id="IPR036420">
    <property type="entry name" value="BRCT_dom_sf"/>
</dbReference>
<evidence type="ECO:0000256" key="4">
    <source>
        <dbReference type="ARBA" id="ARBA00023242"/>
    </source>
</evidence>
<comment type="caution">
    <text evidence="7">The sequence shown here is derived from an EMBL/GenBank/DDBJ whole genome shotgun (WGS) entry which is preliminary data.</text>
</comment>
<dbReference type="GO" id="GO:0070545">
    <property type="term" value="C:PeBoW complex"/>
    <property type="evidence" value="ECO:0007669"/>
    <property type="project" value="TreeGrafter"/>
</dbReference>
<keyword evidence="8" id="KW-1185">Reference proteome</keyword>
<keyword evidence="2" id="KW-0690">Ribosome biogenesis</keyword>
<feature type="region of interest" description="Disordered" evidence="5">
    <location>
        <begin position="375"/>
        <end position="447"/>
    </location>
</feature>
<feature type="compositionally biased region" description="Acidic residues" evidence="5">
    <location>
        <begin position="402"/>
        <end position="441"/>
    </location>
</feature>
<dbReference type="Pfam" id="PF06732">
    <property type="entry name" value="Pescadillo_N"/>
    <property type="match status" value="1"/>
</dbReference>
<organism evidence="7 8">
    <name type="scientific">Armadillidium nasatum</name>
    <dbReference type="NCBI Taxonomy" id="96803"/>
    <lineage>
        <taxon>Eukaryota</taxon>
        <taxon>Metazoa</taxon>
        <taxon>Ecdysozoa</taxon>
        <taxon>Arthropoda</taxon>
        <taxon>Crustacea</taxon>
        <taxon>Multicrustacea</taxon>
        <taxon>Malacostraca</taxon>
        <taxon>Eumalacostraca</taxon>
        <taxon>Peracarida</taxon>
        <taxon>Isopoda</taxon>
        <taxon>Oniscidea</taxon>
        <taxon>Crinocheta</taxon>
        <taxon>Armadillidiidae</taxon>
        <taxon>Armadillidium</taxon>
    </lineage>
</organism>
<sequence length="535" mass="63743">MAFKKTKGEKGEANKYVTRNKACKMLQLDLPFFRRLCIMKGVYPREPKSRLKAQRGDSRIKTLFLKRDIIYLSHEPIIWKIREEKIFRRKKHTLEGKKQFRELKFKSNLQKPTYKLDHIVLERYPTFDKALDDLDDALSAMFLYASLPNVARIDAGLINQCKKLTTEFLIYVIESRSLTKTFISIREFKRCRNENYENVHRILSYTVGLCKLQMKKHNKKLKLVDEERKKIQKQKTLFENIKFFLGRETNRESLTFVIRAAGGMVSWDKSVGPGCTYPEDDKTIQYQIVDRPNIEKKHLGRYYVQPQWVYDSFNQGLLVPVQIYFVGTELPAHLSPFEEAHHKMYTPPEMLRMKAYHNQIDLVGDRTLEELKKEANLRDDEMKGEEEYEFEEQPEEKQENENNQEVENEEKQEENMETDNINDEDKDKEEEEGKEEEEEKEEQVVDPLAKMSVKRGKPLRVNEAHVKRTQEAEDFKLASAFIHRKQKRFFKKILKREGRSKRYGLELRKKRIVYEKEMQNRRVAAVNLVYVNQNM</sequence>
<dbReference type="PANTHER" id="PTHR12221">
    <property type="entry name" value="PESCADILLO - RELATED"/>
    <property type="match status" value="1"/>
</dbReference>
<dbReference type="FunFam" id="3.40.50.10190:FF:000002">
    <property type="entry name" value="Pescadillo homolog"/>
    <property type="match status" value="1"/>
</dbReference>
<dbReference type="EMBL" id="SEYY01005194">
    <property type="protein sequence ID" value="KAB7503427.1"/>
    <property type="molecule type" value="Genomic_DNA"/>
</dbReference>
<comment type="subcellular location">
    <subcellularLocation>
        <location evidence="1">Nucleus</location>
        <location evidence="1">Nucleolus</location>
    </subcellularLocation>
</comment>
<keyword evidence="4" id="KW-0539">Nucleus</keyword>
<keyword evidence="3" id="KW-0698">rRNA processing</keyword>
<dbReference type="CDD" id="cd17709">
    <property type="entry name" value="BRCT_pescadillo_like"/>
    <property type="match status" value="1"/>
</dbReference>
<evidence type="ECO:0000259" key="6">
    <source>
        <dbReference type="PROSITE" id="PS50172"/>
    </source>
</evidence>
<dbReference type="InterPro" id="IPR001357">
    <property type="entry name" value="BRCT_dom"/>
</dbReference>
<evidence type="ECO:0000256" key="5">
    <source>
        <dbReference type="SAM" id="MobiDB-lite"/>
    </source>
</evidence>
<dbReference type="AlphaFoldDB" id="A0A5N5TB02"/>
<protein>
    <submittedName>
        <fullName evidence="7">Pescadillo-like protein</fullName>
    </submittedName>
</protein>
<dbReference type="PROSITE" id="PS50172">
    <property type="entry name" value="BRCT"/>
    <property type="match status" value="1"/>
</dbReference>
<dbReference type="GO" id="GO:0003723">
    <property type="term" value="F:RNA binding"/>
    <property type="evidence" value="ECO:0007669"/>
    <property type="project" value="TreeGrafter"/>
</dbReference>
<evidence type="ECO:0000256" key="2">
    <source>
        <dbReference type="ARBA" id="ARBA00022517"/>
    </source>
</evidence>
<gene>
    <name evidence="7" type="primary">ppp1</name>
    <name evidence="7" type="ORF">Anas_03622</name>
</gene>
<dbReference type="Gene3D" id="3.40.50.10190">
    <property type="entry name" value="BRCT domain"/>
    <property type="match status" value="1"/>
</dbReference>
<accession>A0A5N5TB02</accession>
<dbReference type="SUPFAM" id="SSF52113">
    <property type="entry name" value="BRCT domain"/>
    <property type="match status" value="1"/>
</dbReference>
<evidence type="ECO:0000313" key="8">
    <source>
        <dbReference type="Proteomes" id="UP000326759"/>
    </source>
</evidence>
<feature type="compositionally biased region" description="Acidic residues" evidence="5">
    <location>
        <begin position="382"/>
        <end position="394"/>
    </location>
</feature>
<dbReference type="OrthoDB" id="10264910at2759"/>
<dbReference type="Proteomes" id="UP000326759">
    <property type="component" value="Unassembled WGS sequence"/>
</dbReference>
<reference evidence="7 8" key="1">
    <citation type="journal article" date="2019" name="PLoS Biol.">
        <title>Sex chromosomes control vertical transmission of feminizing Wolbachia symbionts in an isopod.</title>
        <authorList>
            <person name="Becking T."/>
            <person name="Chebbi M.A."/>
            <person name="Giraud I."/>
            <person name="Moumen B."/>
            <person name="Laverre T."/>
            <person name="Caubet Y."/>
            <person name="Peccoud J."/>
            <person name="Gilbert C."/>
            <person name="Cordaux R."/>
        </authorList>
    </citation>
    <scope>NUCLEOTIDE SEQUENCE [LARGE SCALE GENOMIC DNA]</scope>
    <source>
        <strain evidence="7">ANa2</strain>
        <tissue evidence="7">Whole body excluding digestive tract and cuticle</tissue>
    </source>
</reference>
<dbReference type="SMART" id="SM00292">
    <property type="entry name" value="BRCT"/>
    <property type="match status" value="1"/>
</dbReference>
<proteinExistence type="predicted"/>
<evidence type="ECO:0000313" key="7">
    <source>
        <dbReference type="EMBL" id="KAB7503427.1"/>
    </source>
</evidence>
<dbReference type="GO" id="GO:0000463">
    <property type="term" value="P:maturation of LSU-rRNA from tricistronic rRNA transcript (SSU-rRNA, 5.8S rRNA, LSU-rRNA)"/>
    <property type="evidence" value="ECO:0007669"/>
    <property type="project" value="TreeGrafter"/>
</dbReference>
<dbReference type="InterPro" id="IPR010613">
    <property type="entry name" value="PES"/>
</dbReference>
<dbReference type="PANTHER" id="PTHR12221:SF6">
    <property type="entry name" value="PESCADILLO HOMOLOG"/>
    <property type="match status" value="1"/>
</dbReference>
<feature type="domain" description="BRCT" evidence="6">
    <location>
        <begin position="233"/>
        <end position="326"/>
    </location>
</feature>